<gene>
    <name evidence="2" type="ORF">IAB98_01425</name>
</gene>
<accession>A0A9D1JFC6</accession>
<dbReference type="PANTHER" id="PTHR34351">
    <property type="entry name" value="SLR1927 PROTEIN-RELATED"/>
    <property type="match status" value="1"/>
</dbReference>
<evidence type="ECO:0000313" key="3">
    <source>
        <dbReference type="Proteomes" id="UP000886841"/>
    </source>
</evidence>
<organism evidence="2 3">
    <name type="scientific">Candidatus Egerieimonas intestinavium</name>
    <dbReference type="NCBI Taxonomy" id="2840777"/>
    <lineage>
        <taxon>Bacteria</taxon>
        <taxon>Bacillati</taxon>
        <taxon>Bacillota</taxon>
        <taxon>Clostridia</taxon>
        <taxon>Lachnospirales</taxon>
        <taxon>Lachnospiraceae</taxon>
        <taxon>Lachnospiraceae incertae sedis</taxon>
        <taxon>Candidatus Egerieimonas</taxon>
    </lineage>
</organism>
<feature type="transmembrane region" description="Helical" evidence="1">
    <location>
        <begin position="27"/>
        <end position="48"/>
    </location>
</feature>
<dbReference type="EMBL" id="DVHU01000013">
    <property type="protein sequence ID" value="HIR92067.1"/>
    <property type="molecule type" value="Genomic_DNA"/>
</dbReference>
<comment type="caution">
    <text evidence="2">The sequence shown here is derived from an EMBL/GenBank/DDBJ whole genome shotgun (WGS) entry which is preliminary data.</text>
</comment>
<name>A0A9D1JFC6_9FIRM</name>
<reference evidence="2" key="2">
    <citation type="journal article" date="2021" name="PeerJ">
        <title>Extensive microbial diversity within the chicken gut microbiome revealed by metagenomics and culture.</title>
        <authorList>
            <person name="Gilroy R."/>
            <person name="Ravi A."/>
            <person name="Getino M."/>
            <person name="Pursley I."/>
            <person name="Horton D.L."/>
            <person name="Alikhan N.F."/>
            <person name="Baker D."/>
            <person name="Gharbi K."/>
            <person name="Hall N."/>
            <person name="Watson M."/>
            <person name="Adriaenssens E.M."/>
            <person name="Foster-Nyarko E."/>
            <person name="Jarju S."/>
            <person name="Secka A."/>
            <person name="Antonio M."/>
            <person name="Oren A."/>
            <person name="Chaudhuri R.R."/>
            <person name="La Ragione R."/>
            <person name="Hildebrand F."/>
            <person name="Pallen M.J."/>
        </authorList>
    </citation>
    <scope>NUCLEOTIDE SEQUENCE</scope>
    <source>
        <strain evidence="2">ChiSxjej1B13-7041</strain>
    </source>
</reference>
<dbReference type="Proteomes" id="UP000886841">
    <property type="component" value="Unassembled WGS sequence"/>
</dbReference>
<reference evidence="2" key="1">
    <citation type="submission" date="2020-10" db="EMBL/GenBank/DDBJ databases">
        <authorList>
            <person name="Gilroy R."/>
        </authorList>
    </citation>
    <scope>NUCLEOTIDE SEQUENCE</scope>
    <source>
        <strain evidence="2">ChiSxjej1B13-7041</strain>
    </source>
</reference>
<evidence type="ECO:0000256" key="1">
    <source>
        <dbReference type="SAM" id="Phobius"/>
    </source>
</evidence>
<evidence type="ECO:0000313" key="2">
    <source>
        <dbReference type="EMBL" id="HIR92067.1"/>
    </source>
</evidence>
<dbReference type="AlphaFoldDB" id="A0A9D1JFC6"/>
<protein>
    <submittedName>
        <fullName evidence="2">DUF58 domain-containing protein</fullName>
    </submittedName>
</protein>
<dbReference type="PANTHER" id="PTHR34351:SF1">
    <property type="entry name" value="SLR1927 PROTEIN"/>
    <property type="match status" value="1"/>
</dbReference>
<sequence>MKNLFCYLAAVLATAYFAIMYQNTVLVVFLIGEVLLVPVLLFLLALMVRGLRLTLRIPIPVSEAGSPVEAEILVENRSWLPVLGIDVWIQYQNLFLEERAVVKLTGGVDAGARAKFVCRVESGICGCLEFTVKKVRVYDYLRLFSLPKRAGAREQAVVLPRTYDTLAQLSLKTREFLGDSEEYDQSRGGDDPSEVFQLREYRPGDRIQQIHWKLSAASEDLVVKEFGRPVGCPVILFLDFSGTVVEPLWMKGFPELACALSRALVEAECLHYVVWYEPEAGGMFRQRVAEYEDVYRWLQRFLRRRPYGENIDLPELYRQSYPGETYETELRVTLDRKVYRQGELCGQFSAEQMKEALEQWEVLV</sequence>
<keyword evidence="1" id="KW-1133">Transmembrane helix</keyword>
<proteinExistence type="predicted"/>
<keyword evidence="1" id="KW-0812">Transmembrane</keyword>
<keyword evidence="1" id="KW-0472">Membrane</keyword>